<comment type="caution">
    <text evidence="2">The sequence shown here is derived from an EMBL/GenBank/DDBJ whole genome shotgun (WGS) entry which is preliminary data.</text>
</comment>
<dbReference type="AlphaFoldDB" id="A0A5C7ATV4"/>
<dbReference type="OrthoDB" id="9797829at2"/>
<evidence type="ECO:0000259" key="1">
    <source>
        <dbReference type="Pfam" id="PF00534"/>
    </source>
</evidence>
<gene>
    <name evidence="2" type="ORF">ES711_04915</name>
</gene>
<sequence>MSIYYYVPDNIKPSWGIGVIYHHVKALNESGQSAFVLHQKQGFILPWLELKVPTKYRDAISNYEISSSDSLVVPEVMAHESFVLQCKARKILFIQATGWIFEALPLHVTHKKLGFSSAMVIMPHMLPIVEKFIGLPSFLVPPMVADYFFNKPIPLHRKKTIVMYPKFNQIDFSIVNGLLRRKLGNNKIKKALGVDWRIQLLEGLSHQEVSATFDQATFFISLNTFEALNTSVVEAMARGCIVFCYEGFGPKDFLLDNINAFVFGNNEPYALVEKIYDILDQPDQYKSQLGTMRQHALETANQYTYDKMKESLANQIEFIVNE</sequence>
<keyword evidence="3" id="KW-1185">Reference proteome</keyword>
<dbReference type="GO" id="GO:0016757">
    <property type="term" value="F:glycosyltransferase activity"/>
    <property type="evidence" value="ECO:0007669"/>
    <property type="project" value="InterPro"/>
</dbReference>
<accession>A0A5C7ATV4</accession>
<keyword evidence="2" id="KW-0808">Transferase</keyword>
<dbReference type="Pfam" id="PF00534">
    <property type="entry name" value="Glycos_transf_1"/>
    <property type="match status" value="1"/>
</dbReference>
<organism evidence="2 3">
    <name type="scientific">Gelidibacter salicanalis</name>
    <dbReference type="NCBI Taxonomy" id="291193"/>
    <lineage>
        <taxon>Bacteria</taxon>
        <taxon>Pseudomonadati</taxon>
        <taxon>Bacteroidota</taxon>
        <taxon>Flavobacteriia</taxon>
        <taxon>Flavobacteriales</taxon>
        <taxon>Flavobacteriaceae</taxon>
        <taxon>Gelidibacter</taxon>
    </lineage>
</organism>
<feature type="domain" description="Glycosyl transferase family 1" evidence="1">
    <location>
        <begin position="189"/>
        <end position="286"/>
    </location>
</feature>
<dbReference type="SUPFAM" id="SSF53756">
    <property type="entry name" value="UDP-Glycosyltransferase/glycogen phosphorylase"/>
    <property type="match status" value="1"/>
</dbReference>
<evidence type="ECO:0000313" key="2">
    <source>
        <dbReference type="EMBL" id="TXE09272.1"/>
    </source>
</evidence>
<dbReference type="Proteomes" id="UP000321734">
    <property type="component" value="Unassembled WGS sequence"/>
</dbReference>
<protein>
    <submittedName>
        <fullName evidence="2">Glycosyltransferase</fullName>
    </submittedName>
</protein>
<dbReference type="InterPro" id="IPR001296">
    <property type="entry name" value="Glyco_trans_1"/>
</dbReference>
<dbReference type="Gene3D" id="3.40.50.2000">
    <property type="entry name" value="Glycogen Phosphorylase B"/>
    <property type="match status" value="1"/>
</dbReference>
<dbReference type="RefSeq" id="WP_146890823.1">
    <property type="nucleotide sequence ID" value="NZ_VORX01000002.1"/>
</dbReference>
<proteinExistence type="predicted"/>
<dbReference type="EMBL" id="VORX01000002">
    <property type="protein sequence ID" value="TXE09272.1"/>
    <property type="molecule type" value="Genomic_DNA"/>
</dbReference>
<evidence type="ECO:0000313" key="3">
    <source>
        <dbReference type="Proteomes" id="UP000321734"/>
    </source>
</evidence>
<name>A0A5C7ATV4_9FLAO</name>
<reference evidence="2 3" key="1">
    <citation type="submission" date="2019-08" db="EMBL/GenBank/DDBJ databases">
        <title>Genome sequence of Gelidibacter salicanalis IC162T.</title>
        <authorList>
            <person name="Bowman J.P."/>
        </authorList>
    </citation>
    <scope>NUCLEOTIDE SEQUENCE [LARGE SCALE GENOMIC DNA]</scope>
    <source>
        <strain evidence="2 3">IC162</strain>
    </source>
</reference>